<accession>A0A8T0NJE4</accession>
<name>A0A8T0NJE4_PANVG</name>
<evidence type="ECO:0000313" key="3">
    <source>
        <dbReference type="Proteomes" id="UP000823388"/>
    </source>
</evidence>
<feature type="compositionally biased region" description="Low complexity" evidence="1">
    <location>
        <begin position="76"/>
        <end position="96"/>
    </location>
</feature>
<dbReference type="EMBL" id="CM029053">
    <property type="protein sequence ID" value="KAG2547196.1"/>
    <property type="molecule type" value="Genomic_DNA"/>
</dbReference>
<feature type="compositionally biased region" description="Basic residues" evidence="1">
    <location>
        <begin position="42"/>
        <end position="54"/>
    </location>
</feature>
<reference evidence="2" key="1">
    <citation type="submission" date="2020-05" db="EMBL/GenBank/DDBJ databases">
        <title>WGS assembly of Panicum virgatum.</title>
        <authorList>
            <person name="Lovell J.T."/>
            <person name="Jenkins J."/>
            <person name="Shu S."/>
            <person name="Juenger T.E."/>
            <person name="Schmutz J."/>
        </authorList>
    </citation>
    <scope>NUCLEOTIDE SEQUENCE</scope>
    <source>
        <strain evidence="2">AP13</strain>
    </source>
</reference>
<organism evidence="2 3">
    <name type="scientific">Panicum virgatum</name>
    <name type="common">Blackwell switchgrass</name>
    <dbReference type="NCBI Taxonomy" id="38727"/>
    <lineage>
        <taxon>Eukaryota</taxon>
        <taxon>Viridiplantae</taxon>
        <taxon>Streptophyta</taxon>
        <taxon>Embryophyta</taxon>
        <taxon>Tracheophyta</taxon>
        <taxon>Spermatophyta</taxon>
        <taxon>Magnoliopsida</taxon>
        <taxon>Liliopsida</taxon>
        <taxon>Poales</taxon>
        <taxon>Poaceae</taxon>
        <taxon>PACMAD clade</taxon>
        <taxon>Panicoideae</taxon>
        <taxon>Panicodae</taxon>
        <taxon>Paniceae</taxon>
        <taxon>Panicinae</taxon>
        <taxon>Panicum</taxon>
        <taxon>Panicum sect. Hiantes</taxon>
    </lineage>
</organism>
<feature type="compositionally biased region" description="Basic and acidic residues" evidence="1">
    <location>
        <begin position="13"/>
        <end position="24"/>
    </location>
</feature>
<keyword evidence="3" id="KW-1185">Reference proteome</keyword>
<evidence type="ECO:0000313" key="2">
    <source>
        <dbReference type="EMBL" id="KAG2547196.1"/>
    </source>
</evidence>
<evidence type="ECO:0000256" key="1">
    <source>
        <dbReference type="SAM" id="MobiDB-lite"/>
    </source>
</evidence>
<feature type="region of interest" description="Disordered" evidence="1">
    <location>
        <begin position="279"/>
        <end position="353"/>
    </location>
</feature>
<feature type="region of interest" description="Disordered" evidence="1">
    <location>
        <begin position="157"/>
        <end position="207"/>
    </location>
</feature>
<feature type="region of interest" description="Disordered" evidence="1">
    <location>
        <begin position="41"/>
        <end position="96"/>
    </location>
</feature>
<feature type="compositionally biased region" description="Basic residues" evidence="1">
    <location>
        <begin position="157"/>
        <end position="166"/>
    </location>
</feature>
<dbReference type="AlphaFoldDB" id="A0A8T0NJE4"/>
<proteinExistence type="predicted"/>
<gene>
    <name evidence="2" type="ORF">PVAP13_9KG071220</name>
</gene>
<feature type="compositionally biased region" description="Basic residues" evidence="1">
    <location>
        <begin position="279"/>
        <end position="289"/>
    </location>
</feature>
<feature type="region of interest" description="Disordered" evidence="1">
    <location>
        <begin position="1"/>
        <end position="24"/>
    </location>
</feature>
<feature type="compositionally biased region" description="Pro residues" evidence="1">
    <location>
        <begin position="173"/>
        <end position="193"/>
    </location>
</feature>
<comment type="caution">
    <text evidence="2">The sequence shown here is derived from an EMBL/GenBank/DDBJ whole genome shotgun (WGS) entry which is preliminary data.</text>
</comment>
<feature type="compositionally biased region" description="Basic and acidic residues" evidence="1">
    <location>
        <begin position="55"/>
        <end position="75"/>
    </location>
</feature>
<protein>
    <submittedName>
        <fullName evidence="2">Uncharacterized protein</fullName>
    </submittedName>
</protein>
<feature type="region of interest" description="Disordered" evidence="1">
    <location>
        <begin position="117"/>
        <end position="143"/>
    </location>
</feature>
<dbReference type="Proteomes" id="UP000823388">
    <property type="component" value="Chromosome 9K"/>
</dbReference>
<feature type="compositionally biased region" description="Gly residues" evidence="1">
    <location>
        <begin position="119"/>
        <end position="135"/>
    </location>
</feature>
<sequence>MTADAPGPQLVEPDPHLVEPDQRRRLLPPAAAALAPPFLRQLRPRVVARRRRRKGESDRAESARPLLERIGRRQDSMASAGRCGAGSSSSRRGGRNAGLAASAFGLGRRFRWGPRMADGCGGDKPTGRGGDGGEAIGEQRSGEGLRLLPRVLPAVGRARRRRRGRGAIRAPPRRPASPPAPTAAAPLPAPRPLPLQRAPVRRRPRHRRRPLSLPILVRATAGPRVLVEVVAALGPRAPPAVSARYLARRRPPGPRRAPAEAAALDEDRVHLLLGIARRAHRRRGHHHHGAAAARPPPAAPAIPAASSSPPLPPQSPWPSRRAPRPYLRRPAPPPAWPSSNHGRELWRKRRRKPGGRRCFVDAAEGSFVDHLGTARGGRRPAGHTYNGWVRASQGQNRPFAARSLSQMTENIKIMAAVCSGKITAIHNGTRPINELAVSSGKLRKSSVSRSKFSHNNNTTRTVTHLQAAAAGGSRK</sequence>